<evidence type="ECO:0000313" key="6">
    <source>
        <dbReference type="WBParaSite" id="DME_0001090001-mRNA-1"/>
    </source>
</evidence>
<feature type="chain" id="PRO_5041039272" evidence="2">
    <location>
        <begin position="18"/>
        <end position="91"/>
    </location>
</feature>
<proteinExistence type="predicted"/>
<feature type="region of interest" description="Disordered" evidence="1">
    <location>
        <begin position="40"/>
        <end position="59"/>
    </location>
</feature>
<name>A0A0N4US68_DRAME</name>
<keyword evidence="5" id="KW-1185">Reference proteome</keyword>
<evidence type="ECO:0000313" key="5">
    <source>
        <dbReference type="Proteomes" id="UP000274756"/>
    </source>
</evidence>
<sequence length="91" mass="9467">MLTFFLLLSSLSNHANGGAVEIDVCHMLVPVPQQGAGPGVGVGPGAAAQPGSVRRPTVPVENCQDRDVPACSEIFKYEAGEIRVLADNLLP</sequence>
<evidence type="ECO:0000313" key="4">
    <source>
        <dbReference type="Proteomes" id="UP000038040"/>
    </source>
</evidence>
<dbReference type="Proteomes" id="UP000038040">
    <property type="component" value="Unplaced"/>
</dbReference>
<evidence type="ECO:0000256" key="2">
    <source>
        <dbReference type="SAM" id="SignalP"/>
    </source>
</evidence>
<dbReference type="WBParaSite" id="DME_0001090001-mRNA-1">
    <property type="protein sequence ID" value="DME_0001090001-mRNA-1"/>
    <property type="gene ID" value="DME_0001090001"/>
</dbReference>
<evidence type="ECO:0000313" key="3">
    <source>
        <dbReference type="EMBL" id="VDN54322.1"/>
    </source>
</evidence>
<dbReference type="Proteomes" id="UP000274756">
    <property type="component" value="Unassembled WGS sequence"/>
</dbReference>
<reference evidence="6" key="1">
    <citation type="submission" date="2017-02" db="UniProtKB">
        <authorList>
            <consortium name="WormBaseParasite"/>
        </authorList>
    </citation>
    <scope>IDENTIFICATION</scope>
</reference>
<keyword evidence="2" id="KW-0732">Signal</keyword>
<reference evidence="3 5" key="2">
    <citation type="submission" date="2018-11" db="EMBL/GenBank/DDBJ databases">
        <authorList>
            <consortium name="Pathogen Informatics"/>
        </authorList>
    </citation>
    <scope>NUCLEOTIDE SEQUENCE [LARGE SCALE GENOMIC DNA]</scope>
</reference>
<protein>
    <submittedName>
        <fullName evidence="6">Secreted protein</fullName>
    </submittedName>
</protein>
<gene>
    <name evidence="3" type="ORF">DME_LOCUS4295</name>
</gene>
<feature type="signal peptide" evidence="2">
    <location>
        <begin position="1"/>
        <end position="17"/>
    </location>
</feature>
<dbReference type="EMBL" id="UYYG01000617">
    <property type="protein sequence ID" value="VDN54322.1"/>
    <property type="molecule type" value="Genomic_DNA"/>
</dbReference>
<organism evidence="4 6">
    <name type="scientific">Dracunculus medinensis</name>
    <name type="common">Guinea worm</name>
    <dbReference type="NCBI Taxonomy" id="318479"/>
    <lineage>
        <taxon>Eukaryota</taxon>
        <taxon>Metazoa</taxon>
        <taxon>Ecdysozoa</taxon>
        <taxon>Nematoda</taxon>
        <taxon>Chromadorea</taxon>
        <taxon>Rhabditida</taxon>
        <taxon>Spirurina</taxon>
        <taxon>Dracunculoidea</taxon>
        <taxon>Dracunculidae</taxon>
        <taxon>Dracunculus</taxon>
    </lineage>
</organism>
<evidence type="ECO:0000256" key="1">
    <source>
        <dbReference type="SAM" id="MobiDB-lite"/>
    </source>
</evidence>
<dbReference type="AlphaFoldDB" id="A0A0N4US68"/>
<accession>A0A0N4US68</accession>